<dbReference type="Proteomes" id="UP001484179">
    <property type="component" value="Chromosome 2"/>
</dbReference>
<accession>A0ABZ3BSU3</accession>
<sequence>MKGESNENEKLKRMIRSKLRVLFVLVIAPVNLGATASSSPFDRVGIFTDESNPFRRAGRSRVVDLFEMAEPCRQN</sequence>
<keyword evidence="2" id="KW-1185">Reference proteome</keyword>
<protein>
    <submittedName>
        <fullName evidence="1">Uncharacterized protein</fullName>
    </submittedName>
</protein>
<organism evidence="1 2">
    <name type="scientific">Burkholderia pyrrocinia</name>
    <name type="common">Pseudomonas pyrrocinia</name>
    <dbReference type="NCBI Taxonomy" id="60550"/>
    <lineage>
        <taxon>Bacteria</taxon>
        <taxon>Pseudomonadati</taxon>
        <taxon>Pseudomonadota</taxon>
        <taxon>Betaproteobacteria</taxon>
        <taxon>Burkholderiales</taxon>
        <taxon>Burkholderiaceae</taxon>
        <taxon>Burkholderia</taxon>
        <taxon>Burkholderia cepacia complex</taxon>
    </lineage>
</organism>
<evidence type="ECO:0000313" key="2">
    <source>
        <dbReference type="Proteomes" id="UP001484179"/>
    </source>
</evidence>
<dbReference type="EMBL" id="CP150850">
    <property type="protein sequence ID" value="WZW57562.1"/>
    <property type="molecule type" value="Genomic_DNA"/>
</dbReference>
<proteinExistence type="predicted"/>
<gene>
    <name evidence="1" type="ORF">WN985_19110</name>
</gene>
<reference evidence="1 2" key="1">
    <citation type="submission" date="2024-04" db="EMBL/GenBank/DDBJ databases">
        <title>Biological Control Activity of Plant Growth Promoting Rhizobacteria Burkholderia pyrrocinia BX1 against Tobacco black shank Introduction Tobacco black shank (TBS) caused by the oomycete Phytophthora. nicotianae (P. nicotianae) has become a destructive soil.</title>
        <authorList>
            <person name="Liu X."/>
            <person name="Shu C."/>
        </authorList>
    </citation>
    <scope>NUCLEOTIDE SEQUENCE [LARGE SCALE GENOMIC DNA]</scope>
    <source>
        <strain evidence="1 2">BX1</strain>
    </source>
</reference>
<dbReference type="RefSeq" id="WP_342311158.1">
    <property type="nucleotide sequence ID" value="NZ_CP150850.1"/>
</dbReference>
<evidence type="ECO:0000313" key="1">
    <source>
        <dbReference type="EMBL" id="WZW57562.1"/>
    </source>
</evidence>
<name>A0ABZ3BSU3_BURPY</name>